<dbReference type="InterPro" id="IPR053098">
    <property type="entry name" value="Petuviruses_polyprotein"/>
</dbReference>
<dbReference type="Pfam" id="PF01107">
    <property type="entry name" value="MP"/>
    <property type="match status" value="1"/>
</dbReference>
<evidence type="ECO:0000256" key="1">
    <source>
        <dbReference type="SAM" id="MobiDB-lite"/>
    </source>
</evidence>
<evidence type="ECO:0000313" key="2">
    <source>
        <dbReference type="Proteomes" id="UP000694864"/>
    </source>
</evidence>
<sequence>MESSSSLSKTPSFRRSNSKKIDYLYEVEYVSDDSKVPITQLPLLNPYKAFTKPNSTFPKVIRQVFVPNKHNAKELVLASPLEQHLIPATETEQMIPLRINEGMIHHWRTQGYTHLHYGAIRLALTLHGRKGLPVVARVALLDTRYKEYQHACIATIQTTLNAGTVFVTLFPNFNVALEDPQIYQNMQIQLQITGAPQIGNTYAATLHHQMAYRVQNHAMDLSLPRDTEDALLIQLESQHSPSCIHIPRQIPRDELVKLLPESWVTNYEKLHDRSTPIQSVDSSIHRRKDGAVEIAFKQQEEKSRPTAFCTEINIITPFEEAQTLENHPRLDGVPISSFDSLGDPIYSFQDEKGHKFFDVCDCQHCQMNSSDDDDTPRRRRKKKTTQQTLKERFESGDTQVGLLGEPSGKNFEYYVLYSGGSTPTTPDKEEVQLSYMFGPPSQQDSPFPSKEFEENNIKHSWKIRNPNVKNPDGSVKLISAAEATLNWQSENATTQNYLLSQIDKKVTIMDLSIKELTKKITSLHQELLHLATTVSINSPLMSQKESELKSLKAQLNSLQNQPKTQPPMPYDLFTPYPIYTPPYTAQTQPLSFSQDPSIFGASSFLPTKVVYEQQSTKKKKPIEKRTGKEVILEPPKPLSETSKSQDQPETSKAQFMVERANPITVFLEKVAKREKSFSQETMMKKTPIKDENDEVIIPPFMMASPAVVEEDVESEGGNVYEETQETRRNQTEGNLRFNTEPHKGFSFDDIRPSKWREKVYEMHAWLTEQQLNP</sequence>
<dbReference type="InterPro" id="IPR028919">
    <property type="entry name" value="Viral_movement"/>
</dbReference>
<feature type="compositionally biased region" description="Polar residues" evidence="1">
    <location>
        <begin position="639"/>
        <end position="651"/>
    </location>
</feature>
<keyword evidence="2" id="KW-1185">Reference proteome</keyword>
<reference evidence="3" key="2">
    <citation type="submission" date="2025-08" db="UniProtKB">
        <authorList>
            <consortium name="RefSeq"/>
        </authorList>
    </citation>
    <scope>IDENTIFICATION</scope>
    <source>
        <tissue evidence="3">Leaf</tissue>
    </source>
</reference>
<dbReference type="PANTHER" id="PTHR48435">
    <property type="entry name" value="POLYPROTEIN"/>
    <property type="match status" value="1"/>
</dbReference>
<feature type="region of interest" description="Disordered" evidence="1">
    <location>
        <begin position="367"/>
        <end position="388"/>
    </location>
</feature>
<dbReference type="RefSeq" id="XP_019095482.1">
    <property type="nucleotide sequence ID" value="XM_019239937.1"/>
</dbReference>
<dbReference type="PANTHER" id="PTHR48435:SF1">
    <property type="entry name" value="POLYPROTEIN"/>
    <property type="match status" value="1"/>
</dbReference>
<organism evidence="2 3">
    <name type="scientific">Camelina sativa</name>
    <name type="common">False flax</name>
    <name type="synonym">Myagrum sativum</name>
    <dbReference type="NCBI Taxonomy" id="90675"/>
    <lineage>
        <taxon>Eukaryota</taxon>
        <taxon>Viridiplantae</taxon>
        <taxon>Streptophyta</taxon>
        <taxon>Embryophyta</taxon>
        <taxon>Tracheophyta</taxon>
        <taxon>Spermatophyta</taxon>
        <taxon>Magnoliopsida</taxon>
        <taxon>eudicotyledons</taxon>
        <taxon>Gunneridae</taxon>
        <taxon>Pentapetalae</taxon>
        <taxon>rosids</taxon>
        <taxon>malvids</taxon>
        <taxon>Brassicales</taxon>
        <taxon>Brassicaceae</taxon>
        <taxon>Camelineae</taxon>
        <taxon>Camelina</taxon>
    </lineage>
</organism>
<dbReference type="GeneID" id="104760170"/>
<gene>
    <name evidence="3" type="primary">LOC104760170</name>
</gene>
<evidence type="ECO:0000313" key="3">
    <source>
        <dbReference type="RefSeq" id="XP_019095482.1"/>
    </source>
</evidence>
<feature type="region of interest" description="Disordered" evidence="1">
    <location>
        <begin position="629"/>
        <end position="651"/>
    </location>
</feature>
<dbReference type="Proteomes" id="UP000694864">
    <property type="component" value="Chromosome 18"/>
</dbReference>
<protein>
    <submittedName>
        <fullName evidence="3">Uncharacterized protein LOC104760170</fullName>
    </submittedName>
</protein>
<reference evidence="2" key="1">
    <citation type="journal article" date="2014" name="Nat. Commun.">
        <title>The emerging biofuel crop Camelina sativa retains a highly undifferentiated hexaploid genome structure.</title>
        <authorList>
            <person name="Kagale S."/>
            <person name="Koh C."/>
            <person name="Nixon J."/>
            <person name="Bollina V."/>
            <person name="Clarke W.E."/>
            <person name="Tuteja R."/>
            <person name="Spillane C."/>
            <person name="Robinson S.J."/>
            <person name="Links M.G."/>
            <person name="Clarke C."/>
            <person name="Higgins E.E."/>
            <person name="Huebert T."/>
            <person name="Sharpe A.G."/>
            <person name="Parkin I.A."/>
        </authorList>
    </citation>
    <scope>NUCLEOTIDE SEQUENCE [LARGE SCALE GENOMIC DNA]</scope>
    <source>
        <strain evidence="2">cv. DH55</strain>
    </source>
</reference>
<accession>A0ABM1R8Z4</accession>
<name>A0ABM1R8Z4_CAMSA</name>
<proteinExistence type="predicted"/>
<feature type="region of interest" description="Disordered" evidence="1">
    <location>
        <begin position="716"/>
        <end position="743"/>
    </location>
</feature>